<reference evidence="1" key="1">
    <citation type="submission" date="2020-03" db="EMBL/GenBank/DDBJ databases">
        <title>The deep terrestrial virosphere.</title>
        <authorList>
            <person name="Holmfeldt K."/>
            <person name="Nilsson E."/>
            <person name="Simone D."/>
            <person name="Lopez-Fernandez M."/>
            <person name="Wu X."/>
            <person name="de Brujin I."/>
            <person name="Lundin D."/>
            <person name="Andersson A."/>
            <person name="Bertilsson S."/>
            <person name="Dopson M."/>
        </authorList>
    </citation>
    <scope>NUCLEOTIDE SEQUENCE</scope>
    <source>
        <strain evidence="1">MM415B01222</strain>
    </source>
</reference>
<name>A0A6M3ITK3_9ZZZZ</name>
<accession>A0A6M3ITK3</accession>
<protein>
    <submittedName>
        <fullName evidence="1">Uncharacterized protein</fullName>
    </submittedName>
</protein>
<proteinExistence type="predicted"/>
<dbReference type="EMBL" id="MT141387">
    <property type="protein sequence ID" value="QJA59882.1"/>
    <property type="molecule type" value="Genomic_DNA"/>
</dbReference>
<dbReference type="AlphaFoldDB" id="A0A6M3ITK3"/>
<evidence type="ECO:0000313" key="1">
    <source>
        <dbReference type="EMBL" id="QJA59882.1"/>
    </source>
</evidence>
<organism evidence="1">
    <name type="scientific">viral metagenome</name>
    <dbReference type="NCBI Taxonomy" id="1070528"/>
    <lineage>
        <taxon>unclassified sequences</taxon>
        <taxon>metagenomes</taxon>
        <taxon>organismal metagenomes</taxon>
    </lineage>
</organism>
<gene>
    <name evidence="1" type="ORF">MM415B01222_0028</name>
</gene>
<sequence length="77" mass="8812">MQSKYKSLSPLDGRDIQTCIDELSDESHLEMTKRMKRLMTIRNMGESGAAECIGAVARYTQRKHCGVDAVMEYLERQ</sequence>